<dbReference type="InterPro" id="IPR013538">
    <property type="entry name" value="ASHA1/2-like_C"/>
</dbReference>
<reference evidence="4" key="1">
    <citation type="journal article" date="2019" name="Int. J. Syst. Evol. Microbiol.">
        <title>The Global Catalogue of Microorganisms (GCM) 10K type strain sequencing project: providing services to taxonomists for standard genome sequencing and annotation.</title>
        <authorList>
            <consortium name="The Broad Institute Genomics Platform"/>
            <consortium name="The Broad Institute Genome Sequencing Center for Infectious Disease"/>
            <person name="Wu L."/>
            <person name="Ma J."/>
        </authorList>
    </citation>
    <scope>NUCLEOTIDE SEQUENCE [LARGE SCALE GENOMIC DNA]</scope>
    <source>
        <strain evidence="4">KCTC 52344</strain>
    </source>
</reference>
<dbReference type="EMBL" id="JBHULC010000039">
    <property type="protein sequence ID" value="MFD2524045.1"/>
    <property type="molecule type" value="Genomic_DNA"/>
</dbReference>
<comment type="caution">
    <text evidence="3">The sequence shown here is derived from an EMBL/GenBank/DDBJ whole genome shotgun (WGS) entry which is preliminary data.</text>
</comment>
<dbReference type="SUPFAM" id="SSF55961">
    <property type="entry name" value="Bet v1-like"/>
    <property type="match status" value="1"/>
</dbReference>
<gene>
    <name evidence="3" type="ORF">ACFSR2_24300</name>
</gene>
<evidence type="ECO:0000313" key="4">
    <source>
        <dbReference type="Proteomes" id="UP001597510"/>
    </source>
</evidence>
<feature type="domain" description="Activator of Hsp90 ATPase homologue 1/2-like C-terminal" evidence="2">
    <location>
        <begin position="22"/>
        <end position="120"/>
    </location>
</feature>
<dbReference type="Pfam" id="PF08327">
    <property type="entry name" value="AHSA1"/>
    <property type="match status" value="1"/>
</dbReference>
<protein>
    <submittedName>
        <fullName evidence="3">SRPBCC domain-containing protein</fullName>
    </submittedName>
</protein>
<keyword evidence="4" id="KW-1185">Reference proteome</keyword>
<comment type="similarity">
    <text evidence="1">Belongs to the AHA1 family.</text>
</comment>
<proteinExistence type="inferred from homology"/>
<dbReference type="Gene3D" id="3.30.530.20">
    <property type="match status" value="1"/>
</dbReference>
<dbReference type="RefSeq" id="WP_340238613.1">
    <property type="nucleotide sequence ID" value="NZ_JBBEWC010000010.1"/>
</dbReference>
<dbReference type="Proteomes" id="UP001597510">
    <property type="component" value="Unassembled WGS sequence"/>
</dbReference>
<evidence type="ECO:0000256" key="1">
    <source>
        <dbReference type="ARBA" id="ARBA00006817"/>
    </source>
</evidence>
<dbReference type="InterPro" id="IPR023393">
    <property type="entry name" value="START-like_dom_sf"/>
</dbReference>
<evidence type="ECO:0000259" key="2">
    <source>
        <dbReference type="Pfam" id="PF08327"/>
    </source>
</evidence>
<accession>A0ABW5JHG2</accession>
<sequence length="156" mass="18220">MNTTQEALAETAPEIVSTRVFNVSRELLFRAYTDPEILQKWWGPKGFTNTFHEFNLQAEGEWNFTMHGPDGVDYKNKIVFIEIVPHEKIIFHHVSGPKYRGCITFTNTSETAHTHLTYSMTLQLPKVYSKLKDLIIVANEENFDRLEEVFRKIKKK</sequence>
<organism evidence="3 4">
    <name type="scientific">Emticicia soli</name>
    <dbReference type="NCBI Taxonomy" id="2027878"/>
    <lineage>
        <taxon>Bacteria</taxon>
        <taxon>Pseudomonadati</taxon>
        <taxon>Bacteroidota</taxon>
        <taxon>Cytophagia</taxon>
        <taxon>Cytophagales</taxon>
        <taxon>Leadbetterellaceae</taxon>
        <taxon>Emticicia</taxon>
    </lineage>
</organism>
<name>A0ABW5JHG2_9BACT</name>
<evidence type="ECO:0000313" key="3">
    <source>
        <dbReference type="EMBL" id="MFD2524045.1"/>
    </source>
</evidence>